<sequence length="259" mass="29531">MKEKSRFITFLLSFVPGLSHFYLGFRDRGVVFLLIFFILIFSLSGMAIVTHNDGFAAVLVFSLLVLWVIALIDVSSTKKKFIAEEYDGTGKKINEEDGEEMKESNRKAITLALSIIPGAGHMYLGQQKKGLTIMGAFFFTIFFMGWLNLSLFLFVLPLIWFYSFFDAFHCVEGNKPDEEVSFALPKIKSQWVGWIFIGIGILIVVERILYPLIPYEMRNYIQTTIVSLIFIIGGIRLLSKNKVKENKSDGDEDICEKDE</sequence>
<dbReference type="AlphaFoldDB" id="A0A1M5SCU6"/>
<accession>A0A1M5SCU6</accession>
<dbReference type="RefSeq" id="WP_072742598.1">
    <property type="nucleotide sequence ID" value="NZ_FQXR01000002.1"/>
</dbReference>
<proteinExistence type="predicted"/>
<feature type="transmembrane region" description="Helical" evidence="1">
    <location>
        <begin position="219"/>
        <end position="238"/>
    </location>
</feature>
<feature type="transmembrane region" description="Helical" evidence="1">
    <location>
        <begin position="30"/>
        <end position="49"/>
    </location>
</feature>
<keyword evidence="3" id="KW-1185">Reference proteome</keyword>
<feature type="transmembrane region" description="Helical" evidence="1">
    <location>
        <begin position="136"/>
        <end position="165"/>
    </location>
</feature>
<reference evidence="2 3" key="1">
    <citation type="submission" date="2016-11" db="EMBL/GenBank/DDBJ databases">
        <authorList>
            <person name="Jaros S."/>
            <person name="Januszkiewicz K."/>
            <person name="Wedrychowicz H."/>
        </authorList>
    </citation>
    <scope>NUCLEOTIDE SEQUENCE [LARGE SCALE GENOMIC DNA]</scope>
    <source>
        <strain evidence="2 3">DSM 13106</strain>
    </source>
</reference>
<dbReference type="OrthoDB" id="82335at2"/>
<feature type="transmembrane region" description="Helical" evidence="1">
    <location>
        <begin position="108"/>
        <end position="124"/>
    </location>
</feature>
<evidence type="ECO:0000256" key="1">
    <source>
        <dbReference type="SAM" id="Phobius"/>
    </source>
</evidence>
<feature type="transmembrane region" description="Helical" evidence="1">
    <location>
        <begin position="191"/>
        <end position="213"/>
    </location>
</feature>
<feature type="transmembrane region" description="Helical" evidence="1">
    <location>
        <begin position="55"/>
        <end position="72"/>
    </location>
</feature>
<evidence type="ECO:0008006" key="4">
    <source>
        <dbReference type="Google" id="ProtNLM"/>
    </source>
</evidence>
<dbReference type="Proteomes" id="UP000184389">
    <property type="component" value="Unassembled WGS sequence"/>
</dbReference>
<evidence type="ECO:0000313" key="3">
    <source>
        <dbReference type="Proteomes" id="UP000184389"/>
    </source>
</evidence>
<keyword evidence="1" id="KW-0472">Membrane</keyword>
<dbReference type="EMBL" id="FQXR01000002">
    <property type="protein sequence ID" value="SHH35723.1"/>
    <property type="molecule type" value="Genomic_DNA"/>
</dbReference>
<dbReference type="STRING" id="1123281.SAMN02745180_00123"/>
<evidence type="ECO:0000313" key="2">
    <source>
        <dbReference type="EMBL" id="SHH35723.1"/>
    </source>
</evidence>
<organism evidence="2 3">
    <name type="scientific">Sporanaerobacter acetigenes DSM 13106</name>
    <dbReference type="NCBI Taxonomy" id="1123281"/>
    <lineage>
        <taxon>Bacteria</taxon>
        <taxon>Bacillati</taxon>
        <taxon>Bacillota</taxon>
        <taxon>Tissierellia</taxon>
        <taxon>Tissierellales</taxon>
        <taxon>Sporanaerobacteraceae</taxon>
        <taxon>Sporanaerobacter</taxon>
    </lineage>
</organism>
<keyword evidence="1" id="KW-0812">Transmembrane</keyword>
<name>A0A1M5SCU6_9FIRM</name>
<keyword evidence="1" id="KW-1133">Transmembrane helix</keyword>
<gene>
    <name evidence="2" type="ORF">SAMN02745180_00123</name>
</gene>
<protein>
    <recommendedName>
        <fullName evidence="4">TM2 domain-containing protein</fullName>
    </recommendedName>
</protein>